<proteinExistence type="predicted"/>
<feature type="domain" description="Response regulatory" evidence="3">
    <location>
        <begin position="6"/>
        <end position="124"/>
    </location>
</feature>
<organism evidence="4 5">
    <name type="scientific">Dictyobacter halimunensis</name>
    <dbReference type="NCBI Taxonomy" id="3026934"/>
    <lineage>
        <taxon>Bacteria</taxon>
        <taxon>Bacillati</taxon>
        <taxon>Chloroflexota</taxon>
        <taxon>Ktedonobacteria</taxon>
        <taxon>Ktedonobacterales</taxon>
        <taxon>Dictyobacteraceae</taxon>
        <taxon>Dictyobacter</taxon>
    </lineage>
</organism>
<dbReference type="Proteomes" id="UP001344906">
    <property type="component" value="Unassembled WGS sequence"/>
</dbReference>
<dbReference type="SUPFAM" id="SSF52172">
    <property type="entry name" value="CheY-like"/>
    <property type="match status" value="1"/>
</dbReference>
<sequence length="147" mass="15952">MGRQLRVMVLDTSVTSRKILEVIISREGHRVTSFGDPAEALCFLHHYGPADLLFLSMDLPGMGSIGVLKYLREEPSFRSVVPIALLGSRDGILRGVRARVSGAQRVVKKPLVRAQIVSLVSGTPVRAHSLGIGTPGDLQLVVRKESD</sequence>
<dbReference type="PANTHER" id="PTHR44591">
    <property type="entry name" value="STRESS RESPONSE REGULATOR PROTEIN 1"/>
    <property type="match status" value="1"/>
</dbReference>
<comment type="caution">
    <text evidence="4">The sequence shown here is derived from an EMBL/GenBank/DDBJ whole genome shotgun (WGS) entry which is preliminary data.</text>
</comment>
<protein>
    <recommendedName>
        <fullName evidence="3">Response regulatory domain-containing protein</fullName>
    </recommendedName>
</protein>
<evidence type="ECO:0000313" key="4">
    <source>
        <dbReference type="EMBL" id="GLV60146.1"/>
    </source>
</evidence>
<reference evidence="4 5" key="1">
    <citation type="submission" date="2023-02" db="EMBL/GenBank/DDBJ databases">
        <title>Dictyobacter halimunensis sp. nov., a new member of the class Ktedonobacteria from forest soil in a geothermal area.</title>
        <authorList>
            <person name="Rachmania M.K."/>
            <person name="Ningsih F."/>
            <person name="Sakai Y."/>
            <person name="Yabe S."/>
            <person name="Yokota A."/>
            <person name="Sjamsuridzal W."/>
        </authorList>
    </citation>
    <scope>NUCLEOTIDE SEQUENCE [LARGE SCALE GENOMIC DNA]</scope>
    <source>
        <strain evidence="4 5">S3.2.2.5</strain>
    </source>
</reference>
<dbReference type="InterPro" id="IPR050595">
    <property type="entry name" value="Bact_response_regulator"/>
</dbReference>
<gene>
    <name evidence="4" type="ORF">KDH_69690</name>
</gene>
<dbReference type="PANTHER" id="PTHR44591:SF23">
    <property type="entry name" value="CHEY SUBFAMILY"/>
    <property type="match status" value="1"/>
</dbReference>
<dbReference type="EMBL" id="BSRI01000002">
    <property type="protein sequence ID" value="GLV60146.1"/>
    <property type="molecule type" value="Genomic_DNA"/>
</dbReference>
<comment type="caution">
    <text evidence="2">Lacks conserved residue(s) required for the propagation of feature annotation.</text>
</comment>
<dbReference type="Gene3D" id="3.40.50.2300">
    <property type="match status" value="1"/>
</dbReference>
<evidence type="ECO:0000313" key="5">
    <source>
        <dbReference type="Proteomes" id="UP001344906"/>
    </source>
</evidence>
<dbReference type="InterPro" id="IPR001789">
    <property type="entry name" value="Sig_transdc_resp-reg_receiver"/>
</dbReference>
<evidence type="ECO:0000256" key="1">
    <source>
        <dbReference type="ARBA" id="ARBA00022553"/>
    </source>
</evidence>
<name>A0ABQ6G2P9_9CHLR</name>
<keyword evidence="1" id="KW-0597">Phosphoprotein</keyword>
<evidence type="ECO:0000256" key="2">
    <source>
        <dbReference type="PROSITE-ProRule" id="PRU00169"/>
    </source>
</evidence>
<dbReference type="InterPro" id="IPR011006">
    <property type="entry name" value="CheY-like_superfamily"/>
</dbReference>
<dbReference type="SMART" id="SM00448">
    <property type="entry name" value="REC"/>
    <property type="match status" value="1"/>
</dbReference>
<dbReference type="Pfam" id="PF00072">
    <property type="entry name" value="Response_reg"/>
    <property type="match status" value="1"/>
</dbReference>
<dbReference type="PROSITE" id="PS50110">
    <property type="entry name" value="RESPONSE_REGULATORY"/>
    <property type="match status" value="1"/>
</dbReference>
<keyword evidence="5" id="KW-1185">Reference proteome</keyword>
<dbReference type="CDD" id="cd00156">
    <property type="entry name" value="REC"/>
    <property type="match status" value="1"/>
</dbReference>
<dbReference type="RefSeq" id="WP_338257135.1">
    <property type="nucleotide sequence ID" value="NZ_BSRI01000002.1"/>
</dbReference>
<accession>A0ABQ6G2P9</accession>
<evidence type="ECO:0000259" key="3">
    <source>
        <dbReference type="PROSITE" id="PS50110"/>
    </source>
</evidence>